<reference evidence="1 2" key="1">
    <citation type="submission" date="2019-08" db="EMBL/GenBank/DDBJ databases">
        <title>Complete genome sequence of Kushneria sp. YCWA18, a halophilic phosphate-solubilizing bacterium isolated from Daqiao saltern in China.</title>
        <authorList>
            <person name="Du G.-X."/>
            <person name="Qu L.-Y."/>
        </authorList>
    </citation>
    <scope>NUCLEOTIDE SEQUENCE [LARGE SCALE GENOMIC DNA]</scope>
    <source>
        <strain evidence="1 2">YCWA18</strain>
    </source>
</reference>
<keyword evidence="2" id="KW-1185">Reference proteome</keyword>
<dbReference type="KEGG" id="kuy:FY550_12310"/>
<evidence type="ECO:0000313" key="2">
    <source>
        <dbReference type="Proteomes" id="UP000322553"/>
    </source>
</evidence>
<protein>
    <submittedName>
        <fullName evidence="1">Uncharacterized protein</fullName>
    </submittedName>
</protein>
<dbReference type="Proteomes" id="UP000322553">
    <property type="component" value="Chromosome"/>
</dbReference>
<name>A0A1S1NTW6_9GAMM</name>
<organism evidence="1 2">
    <name type="scientific">Kushneria phosphatilytica</name>
    <dbReference type="NCBI Taxonomy" id="657387"/>
    <lineage>
        <taxon>Bacteria</taxon>
        <taxon>Pseudomonadati</taxon>
        <taxon>Pseudomonadota</taxon>
        <taxon>Gammaproteobacteria</taxon>
        <taxon>Oceanospirillales</taxon>
        <taxon>Halomonadaceae</taxon>
        <taxon>Kushneria</taxon>
    </lineage>
</organism>
<evidence type="ECO:0000313" key="1">
    <source>
        <dbReference type="EMBL" id="QEL11841.1"/>
    </source>
</evidence>
<dbReference type="EMBL" id="CP043420">
    <property type="protein sequence ID" value="QEL11841.1"/>
    <property type="molecule type" value="Genomic_DNA"/>
</dbReference>
<dbReference type="AlphaFoldDB" id="A0A1S1NTW6"/>
<dbReference type="STRING" id="657387.BH688_09360"/>
<sequence>MKVWLERLQRRLKPTRGPVGHGVIICGIEAVHYRLQQQLVASSGLRLEALVSDAPWQHATRIAGVRVFYPSEIPALIERTGARALIYCREADLTMFDTASRRSLDHQPVQLIALDPDRVADPAAWLADLLAGKESKGTSQ</sequence>
<dbReference type="RefSeq" id="WP_070978715.1">
    <property type="nucleotide sequence ID" value="NZ_CP043420.1"/>
</dbReference>
<accession>A0A1S1NTW6</accession>
<gene>
    <name evidence="1" type="ORF">FY550_12310</name>
</gene>
<proteinExistence type="predicted"/>
<dbReference type="OrthoDB" id="6089189at2"/>